<feature type="domain" description="Xylose isomerase-like TIM barrel" evidence="1">
    <location>
        <begin position="25"/>
        <end position="278"/>
    </location>
</feature>
<dbReference type="InterPro" id="IPR036237">
    <property type="entry name" value="Xyl_isomerase-like_sf"/>
</dbReference>
<dbReference type="PANTHER" id="PTHR12110:SF41">
    <property type="entry name" value="INOSOSE DEHYDRATASE"/>
    <property type="match status" value="1"/>
</dbReference>
<reference evidence="2 3" key="1">
    <citation type="submission" date="2024-09" db="EMBL/GenBank/DDBJ databases">
        <authorList>
            <person name="Sun Q."/>
            <person name="Mori K."/>
        </authorList>
    </citation>
    <scope>NUCLEOTIDE SEQUENCE [LARGE SCALE GENOMIC DNA]</scope>
    <source>
        <strain evidence="2 3">CCM 4839</strain>
    </source>
</reference>
<evidence type="ECO:0000313" key="2">
    <source>
        <dbReference type="EMBL" id="MFC0393270.1"/>
    </source>
</evidence>
<dbReference type="Proteomes" id="UP001589818">
    <property type="component" value="Unassembled WGS sequence"/>
</dbReference>
<protein>
    <submittedName>
        <fullName evidence="2">Sugar phosphate isomerase/epimerase family protein</fullName>
    </submittedName>
</protein>
<dbReference type="InterPro" id="IPR013022">
    <property type="entry name" value="Xyl_isomerase-like_TIM-brl"/>
</dbReference>
<evidence type="ECO:0000259" key="1">
    <source>
        <dbReference type="Pfam" id="PF01261"/>
    </source>
</evidence>
<name>A0ABV6JBJ3_9BACL</name>
<accession>A0ABV6JBJ3</accession>
<keyword evidence="2" id="KW-0413">Isomerase</keyword>
<dbReference type="Pfam" id="PF01261">
    <property type="entry name" value="AP_endonuc_2"/>
    <property type="match status" value="1"/>
</dbReference>
<keyword evidence="3" id="KW-1185">Reference proteome</keyword>
<dbReference type="SUPFAM" id="SSF51658">
    <property type="entry name" value="Xylose isomerase-like"/>
    <property type="match status" value="1"/>
</dbReference>
<comment type="caution">
    <text evidence="2">The sequence shown here is derived from an EMBL/GenBank/DDBJ whole genome shotgun (WGS) entry which is preliminary data.</text>
</comment>
<dbReference type="GO" id="GO:0016853">
    <property type="term" value="F:isomerase activity"/>
    <property type="evidence" value="ECO:0007669"/>
    <property type="project" value="UniProtKB-KW"/>
</dbReference>
<dbReference type="PANTHER" id="PTHR12110">
    <property type="entry name" value="HYDROXYPYRUVATE ISOMERASE"/>
    <property type="match status" value="1"/>
</dbReference>
<organism evidence="2 3">
    <name type="scientific">Paenibacillus mendelii</name>
    <dbReference type="NCBI Taxonomy" id="206163"/>
    <lineage>
        <taxon>Bacteria</taxon>
        <taxon>Bacillati</taxon>
        <taxon>Bacillota</taxon>
        <taxon>Bacilli</taxon>
        <taxon>Bacillales</taxon>
        <taxon>Paenibacillaceae</taxon>
        <taxon>Paenibacillus</taxon>
    </lineage>
</organism>
<dbReference type="Gene3D" id="3.20.20.150">
    <property type="entry name" value="Divalent-metal-dependent TIM barrel enzymes"/>
    <property type="match status" value="1"/>
</dbReference>
<evidence type="ECO:0000313" key="3">
    <source>
        <dbReference type="Proteomes" id="UP001589818"/>
    </source>
</evidence>
<sequence>MKIGMNLLLWTDRPNPGEHGQLLTQIRDWGFEGVEFPVDGLAAADAAAFAVKLDELGLGCTAISALDAQVADPASREPRLRSGAVEMLKRAIDNTRTLGAEVLCGPLFQGLGRFSGRGPEADEWAYAVETLRKAGEYARQAGVTLALEPLNRIEMYMVNTLRDGAHFVREVDLPNVGLLADTHHGNIEENDVALAWREAAPYLRHVHISENNRGVPGSGHAVPAEIFGVLQEIGYNKWVTIEAFNQSVPGLISRLHLWRAYAEHPEDAARLGIQYIRRFVKAGSERRR</sequence>
<dbReference type="EMBL" id="JBHLVF010000031">
    <property type="protein sequence ID" value="MFC0393270.1"/>
    <property type="molecule type" value="Genomic_DNA"/>
</dbReference>
<dbReference type="InterPro" id="IPR050312">
    <property type="entry name" value="IolE/XylAMocC-like"/>
</dbReference>
<proteinExistence type="predicted"/>
<gene>
    <name evidence="2" type="ORF">ACFFJ8_18040</name>
</gene>
<dbReference type="RefSeq" id="WP_204817775.1">
    <property type="nucleotide sequence ID" value="NZ_JANHOF010000002.1"/>
</dbReference>